<keyword evidence="8 11" id="KW-1133">Transmembrane helix</keyword>
<comment type="subcellular location">
    <subcellularLocation>
        <location evidence="2">Membrane</location>
        <topology evidence="2">Multi-pass membrane protein</topology>
    </subcellularLocation>
</comment>
<evidence type="ECO:0000256" key="9">
    <source>
        <dbReference type="ARBA" id="ARBA00023049"/>
    </source>
</evidence>
<keyword evidence="10 11" id="KW-0472">Membrane</keyword>
<keyword evidence="7 11" id="KW-0862">Zinc</keyword>
<evidence type="ECO:0000256" key="5">
    <source>
        <dbReference type="ARBA" id="ARBA00022692"/>
    </source>
</evidence>
<evidence type="ECO:0000259" key="12">
    <source>
        <dbReference type="PROSITE" id="PS50106"/>
    </source>
</evidence>
<feature type="transmembrane region" description="Helical" evidence="11">
    <location>
        <begin position="105"/>
        <end position="128"/>
    </location>
</feature>
<sequence length="368" mass="41157">MAALIWFIIILTPIVFIHELGHFVFARLFGVKVDVFSIGFGKTLFKWKDSKDTTWQVALIPLGGYVKMHGDDNAASVPDETKLQSFDEDEKKLSLHHKKLWQKSLIVFGGPLANYLLAIVLFIGVALYSGKQEVTLEITGIQNESPAQKSGLEVGDVIVEFNDQAVDSMFDLKSKLMLNTEEEIKLGYIRGDSYMTVNVVPDFIDIVDIGGNQRKQAILGVIFGKFIYSKIGVLESIKYSVQQVFDMSCNMLLGIWQMITGQRNTDDLGGPIKIAKYSAAFAEQGVLAVLLFMAIISLNLGLVNLLPIPMLDGGHLFLYALEGIMRKPLNYKIQNMIFKIGMALLIALMLMAFWNDLKGIEFLRNLFN</sequence>
<dbReference type="SMART" id="SM00228">
    <property type="entry name" value="PDZ"/>
    <property type="match status" value="1"/>
</dbReference>
<evidence type="ECO:0000256" key="3">
    <source>
        <dbReference type="ARBA" id="ARBA00007931"/>
    </source>
</evidence>
<dbReference type="EMBL" id="CP110820">
    <property type="protein sequence ID" value="WPX96212.1"/>
    <property type="molecule type" value="Genomic_DNA"/>
</dbReference>
<feature type="transmembrane region" description="Helical" evidence="11">
    <location>
        <begin position="336"/>
        <end position="354"/>
    </location>
</feature>
<evidence type="ECO:0000313" key="13">
    <source>
        <dbReference type="EMBL" id="WPX96212.1"/>
    </source>
</evidence>
<feature type="domain" description="PDZ" evidence="12">
    <location>
        <begin position="123"/>
        <end position="192"/>
    </location>
</feature>
<accession>A0ABZ0UL44</accession>
<evidence type="ECO:0000256" key="11">
    <source>
        <dbReference type="RuleBase" id="RU362031"/>
    </source>
</evidence>
<dbReference type="EC" id="3.4.24.-" evidence="11"/>
<keyword evidence="9 11" id="KW-0482">Metalloprotease</keyword>
<dbReference type="Pfam" id="PF02163">
    <property type="entry name" value="Peptidase_M50"/>
    <property type="match status" value="1"/>
</dbReference>
<dbReference type="SUPFAM" id="SSF50156">
    <property type="entry name" value="PDZ domain-like"/>
    <property type="match status" value="1"/>
</dbReference>
<dbReference type="InterPro" id="IPR041489">
    <property type="entry name" value="PDZ_6"/>
</dbReference>
<evidence type="ECO:0000256" key="2">
    <source>
        <dbReference type="ARBA" id="ARBA00004141"/>
    </source>
</evidence>
<proteinExistence type="inferred from homology"/>
<evidence type="ECO:0000256" key="10">
    <source>
        <dbReference type="ARBA" id="ARBA00023136"/>
    </source>
</evidence>
<dbReference type="NCBIfam" id="TIGR00054">
    <property type="entry name" value="RIP metalloprotease RseP"/>
    <property type="match status" value="1"/>
</dbReference>
<keyword evidence="6 11" id="KW-0378">Hydrolase</keyword>
<organism evidence="13 14">
    <name type="scientific">Candidatus Bandiella euplotis</name>
    <dbReference type="NCBI Taxonomy" id="1664265"/>
    <lineage>
        <taxon>Bacteria</taxon>
        <taxon>Pseudomonadati</taxon>
        <taxon>Pseudomonadota</taxon>
        <taxon>Alphaproteobacteria</taxon>
        <taxon>Rickettsiales</taxon>
        <taxon>Candidatus Midichloriaceae</taxon>
        <taxon>Candidatus Bandiella</taxon>
    </lineage>
</organism>
<feature type="transmembrane region" description="Helical" evidence="11">
    <location>
        <begin position="286"/>
        <end position="306"/>
    </location>
</feature>
<comment type="similarity">
    <text evidence="3 11">Belongs to the peptidase M50B family.</text>
</comment>
<name>A0ABZ0UL44_9RICK</name>
<dbReference type="InterPro" id="IPR001478">
    <property type="entry name" value="PDZ"/>
</dbReference>
<dbReference type="CDD" id="cd06163">
    <property type="entry name" value="S2P-M50_PDZ_RseP-like"/>
    <property type="match status" value="1"/>
</dbReference>
<dbReference type="GO" id="GO:0008237">
    <property type="term" value="F:metallopeptidase activity"/>
    <property type="evidence" value="ECO:0007669"/>
    <property type="project" value="UniProtKB-KW"/>
</dbReference>
<dbReference type="PROSITE" id="PS50106">
    <property type="entry name" value="PDZ"/>
    <property type="match status" value="1"/>
</dbReference>
<dbReference type="InterPro" id="IPR008915">
    <property type="entry name" value="Peptidase_M50"/>
</dbReference>
<gene>
    <name evidence="13" type="ORF">Bandiella_00321</name>
</gene>
<keyword evidence="4" id="KW-0645">Protease</keyword>
<dbReference type="Gene3D" id="2.30.42.10">
    <property type="match status" value="1"/>
</dbReference>
<dbReference type="Pfam" id="PF17820">
    <property type="entry name" value="PDZ_6"/>
    <property type="match status" value="1"/>
</dbReference>
<evidence type="ECO:0000256" key="4">
    <source>
        <dbReference type="ARBA" id="ARBA00022670"/>
    </source>
</evidence>
<reference evidence="13 14" key="1">
    <citation type="submission" date="2022-11" db="EMBL/GenBank/DDBJ databases">
        <title>Host association and intracellularity evolved multiple times independently in the Rickettsiales.</title>
        <authorList>
            <person name="Castelli M."/>
            <person name="Nardi T."/>
            <person name="Gammuto L."/>
            <person name="Bellinzona G."/>
            <person name="Sabaneyeva E."/>
            <person name="Potekhin A."/>
            <person name="Serra V."/>
            <person name="Petroni G."/>
            <person name="Sassera D."/>
        </authorList>
    </citation>
    <scope>NUCLEOTIDE SEQUENCE [LARGE SCALE GENOMIC DNA]</scope>
    <source>
        <strain evidence="13 14">NDG2</strain>
    </source>
</reference>
<evidence type="ECO:0000256" key="1">
    <source>
        <dbReference type="ARBA" id="ARBA00001947"/>
    </source>
</evidence>
<dbReference type="PANTHER" id="PTHR42837">
    <property type="entry name" value="REGULATOR OF SIGMA-E PROTEASE RSEP"/>
    <property type="match status" value="1"/>
</dbReference>
<evidence type="ECO:0000256" key="7">
    <source>
        <dbReference type="ARBA" id="ARBA00022833"/>
    </source>
</evidence>
<dbReference type="InterPro" id="IPR004387">
    <property type="entry name" value="Pept_M50_Zn"/>
</dbReference>
<feature type="transmembrane region" description="Helical" evidence="11">
    <location>
        <begin position="6"/>
        <end position="29"/>
    </location>
</feature>
<protein>
    <recommendedName>
        <fullName evidence="11">Zinc metalloprotease</fullName>
        <ecNumber evidence="11">3.4.24.-</ecNumber>
    </recommendedName>
</protein>
<dbReference type="InterPro" id="IPR036034">
    <property type="entry name" value="PDZ_sf"/>
</dbReference>
<dbReference type="PANTHER" id="PTHR42837:SF2">
    <property type="entry name" value="MEMBRANE METALLOPROTEASE ARASP2, CHLOROPLASTIC-RELATED"/>
    <property type="match status" value="1"/>
</dbReference>
<keyword evidence="5 11" id="KW-0812">Transmembrane</keyword>
<evidence type="ECO:0000256" key="6">
    <source>
        <dbReference type="ARBA" id="ARBA00022801"/>
    </source>
</evidence>
<keyword evidence="11" id="KW-0479">Metal-binding</keyword>
<evidence type="ECO:0000313" key="14">
    <source>
        <dbReference type="Proteomes" id="UP001327219"/>
    </source>
</evidence>
<dbReference type="Proteomes" id="UP001327219">
    <property type="component" value="Chromosome"/>
</dbReference>
<comment type="cofactor">
    <cofactor evidence="1 11">
        <name>Zn(2+)</name>
        <dbReference type="ChEBI" id="CHEBI:29105"/>
    </cofactor>
</comment>
<evidence type="ECO:0000256" key="8">
    <source>
        <dbReference type="ARBA" id="ARBA00022989"/>
    </source>
</evidence>
<keyword evidence="14" id="KW-1185">Reference proteome</keyword>
<dbReference type="RefSeq" id="WP_323733091.1">
    <property type="nucleotide sequence ID" value="NZ_CP110820.1"/>
</dbReference>